<evidence type="ECO:0000313" key="8">
    <source>
        <dbReference type="EMBL" id="KAL0476946.1"/>
    </source>
</evidence>
<proteinExistence type="inferred from homology"/>
<dbReference type="GO" id="GO:0016705">
    <property type="term" value="F:oxidoreductase activity, acting on paired donors, with incorporation or reduction of molecular oxygen"/>
    <property type="evidence" value="ECO:0007669"/>
    <property type="project" value="InterPro"/>
</dbReference>
<name>A0AAW2YIU9_9EUKA</name>
<evidence type="ECO:0000259" key="7">
    <source>
        <dbReference type="Pfam" id="PF01494"/>
    </source>
</evidence>
<dbReference type="Proteomes" id="UP001431209">
    <property type="component" value="Unassembled WGS sequence"/>
</dbReference>
<dbReference type="InterPro" id="IPR002938">
    <property type="entry name" value="FAD-bd"/>
</dbReference>
<keyword evidence="9" id="KW-1185">Reference proteome</keyword>
<dbReference type="Pfam" id="PF01494">
    <property type="entry name" value="FAD_binding_3"/>
    <property type="match status" value="1"/>
</dbReference>
<evidence type="ECO:0000256" key="2">
    <source>
        <dbReference type="ARBA" id="ARBA00005349"/>
    </source>
</evidence>
<organism evidence="8 9">
    <name type="scientific">Acrasis kona</name>
    <dbReference type="NCBI Taxonomy" id="1008807"/>
    <lineage>
        <taxon>Eukaryota</taxon>
        <taxon>Discoba</taxon>
        <taxon>Heterolobosea</taxon>
        <taxon>Tetramitia</taxon>
        <taxon>Eutetramitia</taxon>
        <taxon>Acrasidae</taxon>
        <taxon>Acrasis</taxon>
    </lineage>
</organism>
<dbReference type="GO" id="GO:0006744">
    <property type="term" value="P:ubiquinone biosynthetic process"/>
    <property type="evidence" value="ECO:0007669"/>
    <property type="project" value="InterPro"/>
</dbReference>
<dbReference type="PRINTS" id="PR00420">
    <property type="entry name" value="RNGMNOXGNASE"/>
</dbReference>
<dbReference type="InterPro" id="IPR010971">
    <property type="entry name" value="UbiH/COQ6"/>
</dbReference>
<evidence type="ECO:0000256" key="1">
    <source>
        <dbReference type="ARBA" id="ARBA00001974"/>
    </source>
</evidence>
<keyword evidence="4" id="KW-0274">FAD</keyword>
<dbReference type="GO" id="GO:0071949">
    <property type="term" value="F:FAD binding"/>
    <property type="evidence" value="ECO:0007669"/>
    <property type="project" value="InterPro"/>
</dbReference>
<gene>
    <name evidence="8" type="ORF">AKO1_005616</name>
</gene>
<feature type="domain" description="FAD-binding" evidence="7">
    <location>
        <begin position="170"/>
        <end position="355"/>
    </location>
</feature>
<dbReference type="GO" id="GO:0005739">
    <property type="term" value="C:mitochondrion"/>
    <property type="evidence" value="ECO:0007669"/>
    <property type="project" value="TreeGrafter"/>
</dbReference>
<keyword evidence="6 8" id="KW-0503">Monooxygenase</keyword>
<keyword evidence="8" id="KW-0830">Ubiquinone</keyword>
<comment type="cofactor">
    <cofactor evidence="1">
        <name>FAD</name>
        <dbReference type="ChEBI" id="CHEBI:57692"/>
    </cofactor>
</comment>
<dbReference type="SUPFAM" id="SSF51905">
    <property type="entry name" value="FAD/NAD(P)-binding domain"/>
    <property type="match status" value="1"/>
</dbReference>
<evidence type="ECO:0000256" key="6">
    <source>
        <dbReference type="ARBA" id="ARBA00023033"/>
    </source>
</evidence>
<dbReference type="PANTHER" id="PTHR43876">
    <property type="entry name" value="UBIQUINONE BIOSYNTHESIS MONOOXYGENASE COQ6, MITOCHONDRIAL"/>
    <property type="match status" value="1"/>
</dbReference>
<dbReference type="Gene3D" id="3.50.50.60">
    <property type="entry name" value="FAD/NAD(P)-binding domain"/>
    <property type="match status" value="2"/>
</dbReference>
<dbReference type="EMBL" id="JAOPGA020000123">
    <property type="protein sequence ID" value="KAL0476946.1"/>
    <property type="molecule type" value="Genomic_DNA"/>
</dbReference>
<reference evidence="8 9" key="1">
    <citation type="submission" date="2024-03" db="EMBL/GenBank/DDBJ databases">
        <title>The Acrasis kona genome and developmental transcriptomes reveal deep origins of eukaryotic multicellular pathways.</title>
        <authorList>
            <person name="Sheikh S."/>
            <person name="Fu C.-J."/>
            <person name="Brown M.W."/>
            <person name="Baldauf S.L."/>
        </authorList>
    </citation>
    <scope>NUCLEOTIDE SEQUENCE [LARGE SCALE GENOMIC DNA]</scope>
    <source>
        <strain evidence="8 9">ATCC MYA-3509</strain>
    </source>
</reference>
<dbReference type="AlphaFoldDB" id="A0AAW2YIU9"/>
<evidence type="ECO:0000256" key="5">
    <source>
        <dbReference type="ARBA" id="ARBA00023002"/>
    </source>
</evidence>
<sequence>MVGGTLLNCLTKSKMTNKLKIAVIDKNATKQAENTNVQNEDKPMVPGIRVSALTPLTINLFERLSVFDTLRNRRPTNPNWFYSPFTGMRVWDQSNLSSVSFNAPTSDPLGCIMDNDILVSGLMENVKNNIQDGSIQVIDGEVSAIKLPQQAHHNPNLIVGDEKAVLTMRDGSCIKASLLVGCDGVNSAIRSMATVPSLGWDYKQRALVATIRTSIPHSIAYQRFLSTGPIAMLPCTPDGLCSNIVWSTTPEHAYFLMTLEADDLVKAINNAFHDGQTNNTPDAPMALEIVQQEKKPWRGAFPLRRMHVSEYVRSRFALAGDAAHAIHPMAGQGVNLGIVDAVQMTKCLQECIRSGADLGDVIMLRKHYQSVQFKRNELMMDQLEFIKRSFDVGPNVPLFPKVRALGMSILDKTDFIKDKVLKFASGSDVKLDHIGGII</sequence>
<accession>A0AAW2YIU9</accession>
<evidence type="ECO:0000256" key="3">
    <source>
        <dbReference type="ARBA" id="ARBA00022630"/>
    </source>
</evidence>
<comment type="caution">
    <text evidence="8">The sequence shown here is derived from an EMBL/GenBank/DDBJ whole genome shotgun (WGS) entry which is preliminary data.</text>
</comment>
<keyword evidence="5" id="KW-0560">Oxidoreductase</keyword>
<dbReference type="NCBIfam" id="TIGR01988">
    <property type="entry name" value="Ubi-OHases"/>
    <property type="match status" value="1"/>
</dbReference>
<protein>
    <submittedName>
        <fullName evidence="8">Ubiquinone biosynthesis monooxygenase</fullName>
    </submittedName>
</protein>
<dbReference type="GO" id="GO:0004497">
    <property type="term" value="F:monooxygenase activity"/>
    <property type="evidence" value="ECO:0007669"/>
    <property type="project" value="UniProtKB-KW"/>
</dbReference>
<comment type="similarity">
    <text evidence="2">Belongs to the UbiH/COQ6 family.</text>
</comment>
<dbReference type="InterPro" id="IPR036188">
    <property type="entry name" value="FAD/NAD-bd_sf"/>
</dbReference>
<dbReference type="PANTHER" id="PTHR43876:SF7">
    <property type="entry name" value="UBIQUINONE BIOSYNTHESIS MONOOXYGENASE COQ6, MITOCHONDRIAL"/>
    <property type="match status" value="1"/>
</dbReference>
<evidence type="ECO:0000256" key="4">
    <source>
        <dbReference type="ARBA" id="ARBA00022827"/>
    </source>
</evidence>
<keyword evidence="3" id="KW-0285">Flavoprotein</keyword>
<dbReference type="InterPro" id="IPR051205">
    <property type="entry name" value="UbiH/COQ6_monooxygenase"/>
</dbReference>
<evidence type="ECO:0000313" key="9">
    <source>
        <dbReference type="Proteomes" id="UP001431209"/>
    </source>
</evidence>